<keyword evidence="6" id="KW-0119">Carbohydrate metabolism</keyword>
<proteinExistence type="inferred from homology"/>
<dbReference type="InterPro" id="IPR042213">
    <property type="entry name" value="NBD_C_sf"/>
</dbReference>
<keyword evidence="10" id="KW-1185">Reference proteome</keyword>
<evidence type="ECO:0000256" key="6">
    <source>
        <dbReference type="ARBA" id="ARBA00023277"/>
    </source>
</evidence>
<dbReference type="RefSeq" id="WP_038365719.1">
    <property type="nucleotide sequence ID" value="NZ_JACXWY010000006.1"/>
</dbReference>
<evidence type="ECO:0000259" key="7">
    <source>
        <dbReference type="Pfam" id="PF07005"/>
    </source>
</evidence>
<dbReference type="Pfam" id="PF17042">
    <property type="entry name" value="NBD_C"/>
    <property type="match status" value="1"/>
</dbReference>
<dbReference type="SUPFAM" id="SSF142764">
    <property type="entry name" value="YgbK-like"/>
    <property type="match status" value="1"/>
</dbReference>
<feature type="domain" description="Four-carbon acid sugar kinase N-terminal" evidence="7">
    <location>
        <begin position="10"/>
        <end position="130"/>
    </location>
</feature>
<dbReference type="InterPro" id="IPR037051">
    <property type="entry name" value="4-carb_acid_sugar_kinase_N_sf"/>
</dbReference>
<protein>
    <submittedName>
        <fullName evidence="9">Hrp-dependent type III effector protein</fullName>
    </submittedName>
</protein>
<evidence type="ECO:0000256" key="5">
    <source>
        <dbReference type="ARBA" id="ARBA00022840"/>
    </source>
</evidence>
<reference evidence="9" key="1">
    <citation type="submission" date="2020-09" db="EMBL/GenBank/DDBJ databases">
        <title>Bosea spartocytisi sp. nov. a root nodule endophyte of Spartocytisus supranubius in the high mountain ecosystem fo the Teide National Park (Canary Islands, Spain).</title>
        <authorList>
            <person name="Pulido-Suarez L."/>
            <person name="Peix A."/>
            <person name="Igual J.M."/>
            <person name="Socas-Perez N."/>
            <person name="Velazquez E."/>
            <person name="Flores-Felix J.D."/>
            <person name="Leon-Barrios M."/>
        </authorList>
    </citation>
    <scope>NUCLEOTIDE SEQUENCE</scope>
    <source>
        <strain evidence="9">SSUT16</strain>
    </source>
</reference>
<dbReference type="Pfam" id="PF07005">
    <property type="entry name" value="SBD_N"/>
    <property type="match status" value="1"/>
</dbReference>
<keyword evidence="3" id="KW-0547">Nucleotide-binding</keyword>
<accession>A0A927I0Q0</accession>
<evidence type="ECO:0000256" key="2">
    <source>
        <dbReference type="ARBA" id="ARBA00022679"/>
    </source>
</evidence>
<dbReference type="GO" id="GO:0016301">
    <property type="term" value="F:kinase activity"/>
    <property type="evidence" value="ECO:0007669"/>
    <property type="project" value="UniProtKB-KW"/>
</dbReference>
<evidence type="ECO:0000256" key="3">
    <source>
        <dbReference type="ARBA" id="ARBA00022741"/>
    </source>
</evidence>
<keyword evidence="5" id="KW-0067">ATP-binding</keyword>
<gene>
    <name evidence="9" type="ORF">IED13_12660</name>
</gene>
<evidence type="ECO:0000313" key="9">
    <source>
        <dbReference type="EMBL" id="MBD3846552.1"/>
    </source>
</evidence>
<evidence type="ECO:0000259" key="8">
    <source>
        <dbReference type="Pfam" id="PF17042"/>
    </source>
</evidence>
<comment type="similarity">
    <text evidence="1">Belongs to the four-carbon acid sugar kinase family.</text>
</comment>
<dbReference type="Gene3D" id="3.40.50.10840">
    <property type="entry name" value="Putative sugar-binding, N-terminal domain"/>
    <property type="match status" value="2"/>
</dbReference>
<evidence type="ECO:0000256" key="1">
    <source>
        <dbReference type="ARBA" id="ARBA00005715"/>
    </source>
</evidence>
<organism evidence="9 10">
    <name type="scientific">Bosea spartocytisi</name>
    <dbReference type="NCBI Taxonomy" id="2773451"/>
    <lineage>
        <taxon>Bacteria</taxon>
        <taxon>Pseudomonadati</taxon>
        <taxon>Pseudomonadota</taxon>
        <taxon>Alphaproteobacteria</taxon>
        <taxon>Hyphomicrobiales</taxon>
        <taxon>Boseaceae</taxon>
        <taxon>Bosea</taxon>
    </lineage>
</organism>
<name>A0A927I0Q0_9HYPH</name>
<sequence length="375" mass="38130">MAIRRQPLRLLADDLTGALDAAAAFASPSEPVPVCWREAVPTAGAVALDSRTREASAEEACAAVAAVAGRLFSPGSGLAFKKIDSLLRGPQGAEIAAILEVLKPSRCVVAPAFPAQGRITRGGRQCVLIEGAARPVPADLGDELRRAGHEVMRARPGDAVPAGLSLWDAESDADLDAIVAAARGAEEILWIGSAGLASALARAMGFQGEGRAAALPAPVVGFVGSEHETMRTQLAAIGARHLRLSAQMCGEAAEIGRRLAADGVVLASVDLPAGISRDEAARAIEARFGALLAELDRPGTLFAAGGETLRGLCEALGAERLDAVGEVAPGVPRSILRGGRWDGVTVVSKSGAFGGPDLLNDIFAGRSAALAGAAA</sequence>
<evidence type="ECO:0000256" key="4">
    <source>
        <dbReference type="ARBA" id="ARBA00022777"/>
    </source>
</evidence>
<comment type="caution">
    <text evidence="9">The sequence shown here is derived from an EMBL/GenBank/DDBJ whole genome shotgun (WGS) entry which is preliminary data.</text>
</comment>
<keyword evidence="4" id="KW-0418">Kinase</keyword>
<keyword evidence="2" id="KW-0808">Transferase</keyword>
<dbReference type="Proteomes" id="UP000619295">
    <property type="component" value="Unassembled WGS sequence"/>
</dbReference>
<feature type="domain" description="Four-carbon acid sugar kinase nucleotide binding" evidence="8">
    <location>
        <begin position="274"/>
        <end position="359"/>
    </location>
</feature>
<dbReference type="EMBL" id="JACXWY010000006">
    <property type="protein sequence ID" value="MBD3846552.1"/>
    <property type="molecule type" value="Genomic_DNA"/>
</dbReference>
<evidence type="ECO:0000313" key="10">
    <source>
        <dbReference type="Proteomes" id="UP000619295"/>
    </source>
</evidence>
<dbReference type="InterPro" id="IPR010737">
    <property type="entry name" value="4-carb_acid_sugar_kinase_N"/>
</dbReference>
<dbReference type="InterPro" id="IPR031475">
    <property type="entry name" value="NBD_C"/>
</dbReference>
<dbReference type="AlphaFoldDB" id="A0A927I0Q0"/>
<dbReference type="GO" id="GO:0005524">
    <property type="term" value="F:ATP binding"/>
    <property type="evidence" value="ECO:0007669"/>
    <property type="project" value="UniProtKB-KW"/>
</dbReference>
<dbReference type="Gene3D" id="3.40.980.20">
    <property type="entry name" value="Four-carbon acid sugar kinase, nucleotide binding domain"/>
    <property type="match status" value="1"/>
</dbReference>